<organism evidence="1 2">
    <name type="scientific">Streptococcus oralis</name>
    <dbReference type="NCBI Taxonomy" id="1303"/>
    <lineage>
        <taxon>Bacteria</taxon>
        <taxon>Bacillati</taxon>
        <taxon>Bacillota</taxon>
        <taxon>Bacilli</taxon>
        <taxon>Lactobacillales</taxon>
        <taxon>Streptococcaceae</taxon>
        <taxon>Streptococcus</taxon>
    </lineage>
</organism>
<accession>A0A139QM39</accession>
<proteinExistence type="predicted"/>
<dbReference type="AlphaFoldDB" id="A0A139QM39"/>
<sequence length="53" mass="6136">MAADQSGLVLIILSCFDYLFDKVFLDLILKNLNFSCKKEQEKFRVLLSLLLIL</sequence>
<protein>
    <submittedName>
        <fullName evidence="1">Uncharacterized protein</fullName>
    </submittedName>
</protein>
<name>A0A139QM39_STROR</name>
<dbReference type="Proteomes" id="UP000070353">
    <property type="component" value="Unassembled WGS sequence"/>
</dbReference>
<evidence type="ECO:0000313" key="1">
    <source>
        <dbReference type="EMBL" id="KXU03595.1"/>
    </source>
</evidence>
<dbReference type="PATRIC" id="fig|1303.84.peg.1823"/>
<gene>
    <name evidence="1" type="ORF">SORDD24_01643</name>
</gene>
<dbReference type="EMBL" id="LQZB01000186">
    <property type="protein sequence ID" value="KXU03595.1"/>
    <property type="molecule type" value="Genomic_DNA"/>
</dbReference>
<evidence type="ECO:0000313" key="2">
    <source>
        <dbReference type="Proteomes" id="UP000070353"/>
    </source>
</evidence>
<reference evidence="1 2" key="1">
    <citation type="submission" date="2016-01" db="EMBL/GenBank/DDBJ databases">
        <title>Highly variable Streptococcus oralis are common among viridans streptococci isolated from primates.</title>
        <authorList>
            <person name="Denapaite D."/>
            <person name="Rieger M."/>
            <person name="Koendgen S."/>
            <person name="Brueckner R."/>
            <person name="Ochigava I."/>
            <person name="Kappeler P."/>
            <person name="Maetz-Rensing K."/>
            <person name="Leendertz F."/>
            <person name="Hakenbeck R."/>
        </authorList>
    </citation>
    <scope>NUCLEOTIDE SEQUENCE [LARGE SCALE GENOMIC DNA]</scope>
    <source>
        <strain evidence="1 2">DD24</strain>
    </source>
</reference>
<comment type="caution">
    <text evidence="1">The sequence shown here is derived from an EMBL/GenBank/DDBJ whole genome shotgun (WGS) entry which is preliminary data.</text>
</comment>